<dbReference type="KEGG" id="psuu:Psuf_065930"/>
<feature type="region of interest" description="Disordered" evidence="1">
    <location>
        <begin position="27"/>
        <end position="47"/>
    </location>
</feature>
<keyword evidence="2" id="KW-0472">Membrane</keyword>
<protein>
    <submittedName>
        <fullName evidence="3">Uncharacterized protein</fullName>
    </submittedName>
</protein>
<proteinExistence type="predicted"/>
<evidence type="ECO:0000256" key="1">
    <source>
        <dbReference type="SAM" id="MobiDB-lite"/>
    </source>
</evidence>
<organism evidence="3 4">
    <name type="scientific">Phytohabitans suffuscus</name>
    <dbReference type="NCBI Taxonomy" id="624315"/>
    <lineage>
        <taxon>Bacteria</taxon>
        <taxon>Bacillati</taxon>
        <taxon>Actinomycetota</taxon>
        <taxon>Actinomycetes</taxon>
        <taxon>Micromonosporales</taxon>
        <taxon>Micromonosporaceae</taxon>
    </lineage>
</organism>
<feature type="transmembrane region" description="Helical" evidence="2">
    <location>
        <begin position="52"/>
        <end position="71"/>
    </location>
</feature>
<accession>A0A6F8YT00</accession>
<dbReference type="Proteomes" id="UP000503011">
    <property type="component" value="Chromosome"/>
</dbReference>
<keyword evidence="4" id="KW-1185">Reference proteome</keyword>
<dbReference type="AlphaFoldDB" id="A0A6F8YT00"/>
<dbReference type="EMBL" id="AP022871">
    <property type="protein sequence ID" value="BCB89280.1"/>
    <property type="molecule type" value="Genomic_DNA"/>
</dbReference>
<keyword evidence="2" id="KW-1133">Transmembrane helix</keyword>
<sequence length="82" mass="9023">MRRTCPDTAFTANPEKALREYREAQALGITTRSDGQDPQTSRRLGRRRRGGFVARAVGLVVSLGEFGFQLGEPRVGGFELLA</sequence>
<evidence type="ECO:0000256" key="2">
    <source>
        <dbReference type="SAM" id="Phobius"/>
    </source>
</evidence>
<keyword evidence="2" id="KW-0812">Transmembrane</keyword>
<feature type="compositionally biased region" description="Polar residues" evidence="1">
    <location>
        <begin position="28"/>
        <end position="41"/>
    </location>
</feature>
<evidence type="ECO:0000313" key="3">
    <source>
        <dbReference type="EMBL" id="BCB89280.1"/>
    </source>
</evidence>
<reference evidence="3 4" key="1">
    <citation type="submission" date="2020-03" db="EMBL/GenBank/DDBJ databases">
        <title>Whole genome shotgun sequence of Phytohabitans suffuscus NBRC 105367.</title>
        <authorList>
            <person name="Komaki H."/>
            <person name="Tamura T."/>
        </authorList>
    </citation>
    <scope>NUCLEOTIDE SEQUENCE [LARGE SCALE GENOMIC DNA]</scope>
    <source>
        <strain evidence="3 4">NBRC 105367</strain>
    </source>
</reference>
<reference evidence="3 4" key="2">
    <citation type="submission" date="2020-03" db="EMBL/GenBank/DDBJ databases">
        <authorList>
            <person name="Ichikawa N."/>
            <person name="Kimura A."/>
            <person name="Kitahashi Y."/>
            <person name="Uohara A."/>
        </authorList>
    </citation>
    <scope>NUCLEOTIDE SEQUENCE [LARGE SCALE GENOMIC DNA]</scope>
    <source>
        <strain evidence="3 4">NBRC 105367</strain>
    </source>
</reference>
<evidence type="ECO:0000313" key="4">
    <source>
        <dbReference type="Proteomes" id="UP000503011"/>
    </source>
</evidence>
<name>A0A6F8YT00_9ACTN</name>
<gene>
    <name evidence="3" type="ORF">Psuf_065930</name>
</gene>